<feature type="region of interest" description="Disordered" evidence="1">
    <location>
        <begin position="568"/>
        <end position="595"/>
    </location>
</feature>
<evidence type="ECO:0000256" key="1">
    <source>
        <dbReference type="SAM" id="MobiDB-lite"/>
    </source>
</evidence>
<organism evidence="2 3">
    <name type="scientific">Aspergillus granulosus</name>
    <dbReference type="NCBI Taxonomy" id="176169"/>
    <lineage>
        <taxon>Eukaryota</taxon>
        <taxon>Fungi</taxon>
        <taxon>Dikarya</taxon>
        <taxon>Ascomycota</taxon>
        <taxon>Pezizomycotina</taxon>
        <taxon>Eurotiomycetes</taxon>
        <taxon>Eurotiomycetidae</taxon>
        <taxon>Eurotiales</taxon>
        <taxon>Aspergillaceae</taxon>
        <taxon>Aspergillus</taxon>
        <taxon>Aspergillus subgen. Nidulantes</taxon>
    </lineage>
</organism>
<protein>
    <submittedName>
        <fullName evidence="2">Uncharacterized protein</fullName>
    </submittedName>
</protein>
<gene>
    <name evidence="2" type="ORF">BJX63DRAFT_72873</name>
</gene>
<evidence type="ECO:0000313" key="3">
    <source>
        <dbReference type="Proteomes" id="UP001610334"/>
    </source>
</evidence>
<evidence type="ECO:0000313" key="2">
    <source>
        <dbReference type="EMBL" id="KAL2818368.1"/>
    </source>
</evidence>
<feature type="compositionally biased region" description="Low complexity" evidence="1">
    <location>
        <begin position="704"/>
        <end position="716"/>
    </location>
</feature>
<dbReference type="EMBL" id="JBFXLT010000014">
    <property type="protein sequence ID" value="KAL2818368.1"/>
    <property type="molecule type" value="Genomic_DNA"/>
</dbReference>
<comment type="caution">
    <text evidence="2">The sequence shown here is derived from an EMBL/GenBank/DDBJ whole genome shotgun (WGS) entry which is preliminary data.</text>
</comment>
<name>A0ABR4HUJ5_9EURO</name>
<feature type="compositionally biased region" description="Acidic residues" evidence="1">
    <location>
        <begin position="772"/>
        <end position="795"/>
    </location>
</feature>
<proteinExistence type="predicted"/>
<feature type="region of interest" description="Disordered" evidence="1">
    <location>
        <begin position="143"/>
        <end position="203"/>
    </location>
</feature>
<feature type="region of interest" description="Disordered" evidence="1">
    <location>
        <begin position="637"/>
        <end position="795"/>
    </location>
</feature>
<feature type="compositionally biased region" description="Acidic residues" evidence="1">
    <location>
        <begin position="1"/>
        <end position="10"/>
    </location>
</feature>
<feature type="compositionally biased region" description="Basic and acidic residues" evidence="1">
    <location>
        <begin position="11"/>
        <end position="20"/>
    </location>
</feature>
<reference evidence="2 3" key="1">
    <citation type="submission" date="2024-07" db="EMBL/GenBank/DDBJ databases">
        <title>Section-level genome sequencing and comparative genomics of Aspergillus sections Usti and Cavernicolus.</title>
        <authorList>
            <consortium name="Lawrence Berkeley National Laboratory"/>
            <person name="Nybo J.L."/>
            <person name="Vesth T.C."/>
            <person name="Theobald S."/>
            <person name="Frisvad J.C."/>
            <person name="Larsen T.O."/>
            <person name="Kjaerboelling I."/>
            <person name="Rothschild-Mancinelli K."/>
            <person name="Lyhne E.K."/>
            <person name="Kogle M.E."/>
            <person name="Barry K."/>
            <person name="Clum A."/>
            <person name="Na H."/>
            <person name="Ledsgaard L."/>
            <person name="Lin J."/>
            <person name="Lipzen A."/>
            <person name="Kuo A."/>
            <person name="Riley R."/>
            <person name="Mondo S."/>
            <person name="Labutti K."/>
            <person name="Haridas S."/>
            <person name="Pangalinan J."/>
            <person name="Salamov A.A."/>
            <person name="Simmons B.A."/>
            <person name="Magnuson J.K."/>
            <person name="Chen J."/>
            <person name="Drula E."/>
            <person name="Henrissat B."/>
            <person name="Wiebenga A."/>
            <person name="Lubbers R.J."/>
            <person name="Gomes A.C."/>
            <person name="Makela M.R."/>
            <person name="Stajich J."/>
            <person name="Grigoriev I.V."/>
            <person name="Mortensen U.H."/>
            <person name="De Vries R.P."/>
            <person name="Baker S.E."/>
            <person name="Andersen M.R."/>
        </authorList>
    </citation>
    <scope>NUCLEOTIDE SEQUENCE [LARGE SCALE GENOMIC DNA]</scope>
    <source>
        <strain evidence="2 3">CBS 588.65</strain>
    </source>
</reference>
<dbReference type="Proteomes" id="UP001610334">
    <property type="component" value="Unassembled WGS sequence"/>
</dbReference>
<feature type="compositionally biased region" description="Polar residues" evidence="1">
    <location>
        <begin position="586"/>
        <end position="595"/>
    </location>
</feature>
<feature type="compositionally biased region" description="Polar residues" evidence="1">
    <location>
        <begin position="54"/>
        <end position="70"/>
    </location>
</feature>
<feature type="compositionally biased region" description="Basic and acidic residues" evidence="1">
    <location>
        <begin position="430"/>
        <end position="439"/>
    </location>
</feature>
<keyword evidence="3" id="KW-1185">Reference proteome</keyword>
<accession>A0ABR4HUJ5</accession>
<feature type="compositionally biased region" description="Basic and acidic residues" evidence="1">
    <location>
        <begin position="727"/>
        <end position="737"/>
    </location>
</feature>
<feature type="compositionally biased region" description="Basic and acidic residues" evidence="1">
    <location>
        <begin position="447"/>
        <end position="456"/>
    </location>
</feature>
<feature type="region of interest" description="Disordered" evidence="1">
    <location>
        <begin position="1"/>
        <end position="77"/>
    </location>
</feature>
<feature type="region of interest" description="Disordered" evidence="1">
    <location>
        <begin position="419"/>
        <end position="460"/>
    </location>
</feature>
<sequence length="795" mass="87876">MEGGIDEQNLEIERDADKFEALPADETIPIPDAVTSQKLLETTDHGSLDENIQIGAQDSGYNSSGSSDQHSPGGILSGHVEDEMIRTRSRASSHTSISSIPASILTNLPDTMKPMRDTHDYVYQPWDVHSPRAVHTIRQREATFRKPSSVRAMQMHTEDEGDDEFLTPPKRRGGQRISDISIRSAGSSPLKRSPFYSPSGAVSKPKVKKEYPLVLLHCTLLSPSLPVPGLVGHPDRQNLLKEVLPSVYWKRWKLLEEKIGSGVLRDRGVLISHPEDMYDLLEERLLESLELQRPRLDHGHFLGPDETESDREDSLAHEDSCTESEGEECPDCGGRVARHSNTKKWEIKVFAANGLMRAGAWAAAWKEMEKVDVEVGLWLPADIRAELRSEMTQWVPHPDTHISVPLLQEPDVMAGTQVRALTPSPPNAEPEPRATESRETALSLKATPEDNRRTELHAPNSSQEIDLHTLLINYIRVLASDRRNVAIVFLSILLAFGAINSRAPTPASDLRPFPSEVPSYSMSSVAPLKQHMTQPLAESPDVEILSATSLEQAVVPSLTAIYGTYSNPGDDVRSAEPSAAEPEGPSTATTEALPAESTQIVPEEQVMSGEQVIPEEQAISEEQVLLQEKNKPLSTTRAVLLDVEPESQTVSAAEDVEDDQEAPAYEPKDEQGEPSEASQPTESSEPIEPTKLDEQPEEEDQTEPSEPTETTQPIEPIGLDEQLNDNGHTEPSERMESIDPIVSGELPELDDETEVNEVMGSIEPTQPAEPAELYELDDQNEQDEEHEEHEENEQT</sequence>
<feature type="region of interest" description="Disordered" evidence="1">
    <location>
        <begin position="297"/>
        <end position="332"/>
    </location>
</feature>
<feature type="compositionally biased region" description="Acidic residues" evidence="1">
    <location>
        <begin position="321"/>
        <end position="330"/>
    </location>
</feature>